<dbReference type="AlphaFoldDB" id="A0AAQ3LDW8"/>
<organism evidence="7 8">
    <name type="scientific">Rubellicoccus peritrichatus</name>
    <dbReference type="NCBI Taxonomy" id="3080537"/>
    <lineage>
        <taxon>Bacteria</taxon>
        <taxon>Pseudomonadati</taxon>
        <taxon>Verrucomicrobiota</taxon>
        <taxon>Opitutia</taxon>
        <taxon>Puniceicoccales</taxon>
        <taxon>Cerasicoccaceae</taxon>
        <taxon>Rubellicoccus</taxon>
    </lineage>
</organism>
<accession>A0AAQ3LDW8</accession>
<dbReference type="PANTHER" id="PTHR42693">
    <property type="entry name" value="ARYLSULFATASE FAMILY MEMBER"/>
    <property type="match status" value="1"/>
</dbReference>
<dbReference type="Pfam" id="PF00884">
    <property type="entry name" value="Sulfatase"/>
    <property type="match status" value="1"/>
</dbReference>
<dbReference type="Proteomes" id="UP001304300">
    <property type="component" value="Chromosome"/>
</dbReference>
<evidence type="ECO:0000256" key="5">
    <source>
        <dbReference type="SAM" id="SignalP"/>
    </source>
</evidence>
<protein>
    <submittedName>
        <fullName evidence="7">Sulfatase-like hydrolase/transferase</fullName>
    </submittedName>
</protein>
<dbReference type="KEGG" id="puo:RZN69_11460"/>
<dbReference type="InterPro" id="IPR050738">
    <property type="entry name" value="Sulfatase"/>
</dbReference>
<gene>
    <name evidence="7" type="ORF">RZN69_11460</name>
</gene>
<evidence type="ECO:0000313" key="7">
    <source>
        <dbReference type="EMBL" id="WOO43706.1"/>
    </source>
</evidence>
<dbReference type="GO" id="GO:0046872">
    <property type="term" value="F:metal ion binding"/>
    <property type="evidence" value="ECO:0007669"/>
    <property type="project" value="UniProtKB-KW"/>
</dbReference>
<keyword evidence="2" id="KW-0479">Metal-binding</keyword>
<dbReference type="PANTHER" id="PTHR42693:SF53">
    <property type="entry name" value="ENDO-4-O-SULFATASE"/>
    <property type="match status" value="1"/>
</dbReference>
<dbReference type="PROSITE" id="PS00149">
    <property type="entry name" value="SULFATASE_2"/>
    <property type="match status" value="1"/>
</dbReference>
<dbReference type="InterPro" id="IPR017850">
    <property type="entry name" value="Alkaline_phosphatase_core_sf"/>
</dbReference>
<evidence type="ECO:0000256" key="1">
    <source>
        <dbReference type="ARBA" id="ARBA00008779"/>
    </source>
</evidence>
<evidence type="ECO:0000256" key="4">
    <source>
        <dbReference type="ARBA" id="ARBA00022837"/>
    </source>
</evidence>
<dbReference type="EMBL" id="CP136920">
    <property type="protein sequence ID" value="WOO43706.1"/>
    <property type="molecule type" value="Genomic_DNA"/>
</dbReference>
<evidence type="ECO:0000256" key="3">
    <source>
        <dbReference type="ARBA" id="ARBA00022801"/>
    </source>
</evidence>
<dbReference type="Gene3D" id="3.30.1120.10">
    <property type="match status" value="1"/>
</dbReference>
<name>A0AAQ3LDW8_9BACT</name>
<dbReference type="RefSeq" id="WP_317836304.1">
    <property type="nucleotide sequence ID" value="NZ_CP136920.1"/>
</dbReference>
<sequence length="469" mass="52794">MSFGFKPYLLLLLGALCHASTVANQPNILLLFSDDAGYADFGFQGSPTHQTPHLDSIANTGVRFTRAYVSGPVCSPSRAGLLSGKYQQFFGHGNNLPNPHPMGLPLDIKLMPEYLQELGYGTYMIGKWHLGIPEPYQPQNRGFDRFFGILEGARSYHKIKNPSLGKALVENGQRFQEEAGLYVTDLFGDKAIEFLNDHFDQDPNKPFFMYLSFTAPHSPMDAKEEDIHALDHVEFESEERKINAAMTLAMDREVGRILELLKARGELDNTMVIFLNDNGGAGRSNHSSNLPLRGHKSSMFEGGVRVPMLVSWPSGGIPKGVDFDGVTSSFDLLPTFIRMAGGSLSPDWELEGRDLMPYLRGDRVGDPHATLAWRFNGYKGRKALLHRGWKYINWEGSESLFHIESDPCEKKNLAKQNPNKVDTMRTMLLAWEANAMQPLWWWNKDYERKYALPPEELSSLPIHLTDNVN</sequence>
<feature type="chain" id="PRO_5042919865" evidence="5">
    <location>
        <begin position="24"/>
        <end position="469"/>
    </location>
</feature>
<keyword evidence="3 7" id="KW-0378">Hydrolase</keyword>
<dbReference type="InterPro" id="IPR000917">
    <property type="entry name" value="Sulfatase_N"/>
</dbReference>
<evidence type="ECO:0000313" key="8">
    <source>
        <dbReference type="Proteomes" id="UP001304300"/>
    </source>
</evidence>
<reference evidence="7 8" key="1">
    <citation type="submission" date="2023-10" db="EMBL/GenBank/DDBJ databases">
        <title>Rubellicoccus peritrichatus gen. nov., sp. nov., isolated from an algae of coral reef tank.</title>
        <authorList>
            <person name="Luo J."/>
        </authorList>
    </citation>
    <scope>NUCLEOTIDE SEQUENCE [LARGE SCALE GENOMIC DNA]</scope>
    <source>
        <strain evidence="7 8">CR14</strain>
    </source>
</reference>
<feature type="domain" description="Sulfatase N-terminal" evidence="6">
    <location>
        <begin position="26"/>
        <end position="341"/>
    </location>
</feature>
<dbReference type="GO" id="GO:0004065">
    <property type="term" value="F:arylsulfatase activity"/>
    <property type="evidence" value="ECO:0007669"/>
    <property type="project" value="TreeGrafter"/>
</dbReference>
<keyword evidence="5" id="KW-0732">Signal</keyword>
<evidence type="ECO:0000256" key="2">
    <source>
        <dbReference type="ARBA" id="ARBA00022723"/>
    </source>
</evidence>
<comment type="similarity">
    <text evidence="1">Belongs to the sulfatase family.</text>
</comment>
<proteinExistence type="inferred from homology"/>
<dbReference type="InterPro" id="IPR024607">
    <property type="entry name" value="Sulfatase_CS"/>
</dbReference>
<dbReference type="Gene3D" id="3.40.720.10">
    <property type="entry name" value="Alkaline Phosphatase, subunit A"/>
    <property type="match status" value="1"/>
</dbReference>
<keyword evidence="8" id="KW-1185">Reference proteome</keyword>
<keyword evidence="4" id="KW-0106">Calcium</keyword>
<feature type="signal peptide" evidence="5">
    <location>
        <begin position="1"/>
        <end position="23"/>
    </location>
</feature>
<dbReference type="SUPFAM" id="SSF53649">
    <property type="entry name" value="Alkaline phosphatase-like"/>
    <property type="match status" value="1"/>
</dbReference>
<evidence type="ECO:0000259" key="6">
    <source>
        <dbReference type="Pfam" id="PF00884"/>
    </source>
</evidence>